<proteinExistence type="predicted"/>
<reference evidence="3" key="1">
    <citation type="submission" date="2021-06" db="EMBL/GenBank/DDBJ databases">
        <authorList>
            <person name="Kallberg Y."/>
            <person name="Tangrot J."/>
            <person name="Rosling A."/>
        </authorList>
    </citation>
    <scope>NUCLEOTIDE SEQUENCE</scope>
    <source>
        <strain evidence="3">MT106</strain>
    </source>
</reference>
<feature type="compositionally biased region" description="Basic and acidic residues" evidence="1">
    <location>
        <begin position="27"/>
        <end position="45"/>
    </location>
</feature>
<dbReference type="Pfam" id="PF26147">
    <property type="entry name" value="AB_HYDROLASE_YMC0-YMC35"/>
    <property type="match status" value="1"/>
</dbReference>
<dbReference type="PANTHER" id="PTHR47349:SF1">
    <property type="entry name" value="AER328WP"/>
    <property type="match status" value="1"/>
</dbReference>
<feature type="compositionally biased region" description="Low complexity" evidence="1">
    <location>
        <begin position="1"/>
        <end position="26"/>
    </location>
</feature>
<comment type="caution">
    <text evidence="3">The sequence shown here is derived from an EMBL/GenBank/DDBJ whole genome shotgun (WGS) entry which is preliminary data.</text>
</comment>
<dbReference type="Proteomes" id="UP000789831">
    <property type="component" value="Unassembled WGS sequence"/>
</dbReference>
<evidence type="ECO:0000259" key="2">
    <source>
        <dbReference type="Pfam" id="PF26147"/>
    </source>
</evidence>
<dbReference type="OrthoDB" id="5598028at2759"/>
<dbReference type="AlphaFoldDB" id="A0A9N8V2D7"/>
<keyword evidence="4" id="KW-1185">Reference proteome</keyword>
<dbReference type="EMBL" id="CAJVPL010000028">
    <property type="protein sequence ID" value="CAG8435743.1"/>
    <property type="molecule type" value="Genomic_DNA"/>
</dbReference>
<evidence type="ECO:0000256" key="1">
    <source>
        <dbReference type="SAM" id="MobiDB-lite"/>
    </source>
</evidence>
<name>A0A9N8V2D7_9GLOM</name>
<protein>
    <submittedName>
        <fullName evidence="3">1500_t:CDS:1</fullName>
    </submittedName>
</protein>
<dbReference type="InterPro" id="IPR058933">
    <property type="entry name" value="YMC020W-like_ab_hydrolase"/>
</dbReference>
<evidence type="ECO:0000313" key="3">
    <source>
        <dbReference type="EMBL" id="CAG8435743.1"/>
    </source>
</evidence>
<feature type="region of interest" description="Disordered" evidence="1">
    <location>
        <begin position="1"/>
        <end position="54"/>
    </location>
</feature>
<organism evidence="3 4">
    <name type="scientific">Ambispora gerdemannii</name>
    <dbReference type="NCBI Taxonomy" id="144530"/>
    <lineage>
        <taxon>Eukaryota</taxon>
        <taxon>Fungi</taxon>
        <taxon>Fungi incertae sedis</taxon>
        <taxon>Mucoromycota</taxon>
        <taxon>Glomeromycotina</taxon>
        <taxon>Glomeromycetes</taxon>
        <taxon>Archaeosporales</taxon>
        <taxon>Ambisporaceae</taxon>
        <taxon>Ambispora</taxon>
    </lineage>
</organism>
<dbReference type="InterPro" id="IPR058934">
    <property type="entry name" value="YMC020W-like"/>
</dbReference>
<sequence>MIAHESISSAAVSISSGNSTSPPNNDSSKDSEDKQKQKEEDKPTSKSETNPLMEATSRASWMYFFKNVANKQTVEKGTEKKMITDGSEQQGTTITTTSVNDQKIIVADSSSISSLDKKTETVVTTTTPTPPSPNLQIKPVPRNKILPSFEEFSRFRSNKKPNAFIQQTLHTINSYFFPPDKAPESGLPKILDELTRSSIDVKKIAIIGVHGWFPTKFVRSLVGEPTGTSPKFCDMMGKAVVGYLARHGINLPDDAVTLIPLEGEGKIDTRVDILFTNLLVNQSWCAALAAADVIFVATHSQGTPVSTMLLSRLISLNHIHPRRQRICLLAMAGISHGPFPYLKSTWVVKYFESDPARELFEFMNSDSLVGKKYREALRIITAHGVKVVYVASMDDQVVPLYSAVFTGVSHPSILRAVYIDGPIYRDNDFLTNLIVFAVRLRNAGIHDHDLLVHLSEVVAGSLTGEGHSALYEEIDVYTLAVRYLFESITPTNGITVRQKTFQAQKSYNPYYLPWAMRGILDDKYVGNSECFTRELYRLRKQYDEWEPISRTMKDIKFRLEPLREAVSRSKL</sequence>
<gene>
    <name evidence="3" type="ORF">AGERDE_LOCUS575</name>
</gene>
<evidence type="ECO:0000313" key="4">
    <source>
        <dbReference type="Proteomes" id="UP000789831"/>
    </source>
</evidence>
<accession>A0A9N8V2D7</accession>
<dbReference type="PANTHER" id="PTHR47349">
    <property type="entry name" value="CHROMOSOME 8, WHOLE GENOME SHOTGUN SEQUENCE"/>
    <property type="match status" value="1"/>
</dbReference>
<feature type="domain" description="YMC020W-like alpha/beta hydrolase" evidence="2">
    <location>
        <begin position="194"/>
        <end position="522"/>
    </location>
</feature>